<dbReference type="PROSITE" id="PS50043">
    <property type="entry name" value="HTH_LUXR_2"/>
    <property type="match status" value="1"/>
</dbReference>
<feature type="domain" description="HTH luxR-type" evidence="1">
    <location>
        <begin position="463"/>
        <end position="527"/>
    </location>
</feature>
<dbReference type="Gene3D" id="1.10.10.10">
    <property type="entry name" value="Winged helix-like DNA-binding domain superfamily/Winged helix DNA-binding domain"/>
    <property type="match status" value="1"/>
</dbReference>
<protein>
    <submittedName>
        <fullName evidence="2">LuxR C-terminal-related transcriptional regulator</fullName>
    </submittedName>
</protein>
<accession>A0ABW2ZMH6</accession>
<evidence type="ECO:0000313" key="3">
    <source>
        <dbReference type="Proteomes" id="UP001597042"/>
    </source>
</evidence>
<dbReference type="SUPFAM" id="SSF46894">
    <property type="entry name" value="C-terminal effector domain of the bipartite response regulators"/>
    <property type="match status" value="1"/>
</dbReference>
<dbReference type="EMBL" id="JBHTIM010000001">
    <property type="protein sequence ID" value="MFD0779822.1"/>
    <property type="molecule type" value="Genomic_DNA"/>
</dbReference>
<reference evidence="3" key="1">
    <citation type="journal article" date="2019" name="Int. J. Syst. Evol. Microbiol.">
        <title>The Global Catalogue of Microorganisms (GCM) 10K type strain sequencing project: providing services to taxonomists for standard genome sequencing and annotation.</title>
        <authorList>
            <consortium name="The Broad Institute Genomics Platform"/>
            <consortium name="The Broad Institute Genome Sequencing Center for Infectious Disease"/>
            <person name="Wu L."/>
            <person name="Ma J."/>
        </authorList>
    </citation>
    <scope>NUCLEOTIDE SEQUENCE [LARGE SCALE GENOMIC DNA]</scope>
    <source>
        <strain evidence="3">CCUG 50754</strain>
    </source>
</reference>
<dbReference type="RefSeq" id="WP_378751283.1">
    <property type="nucleotide sequence ID" value="NZ_JBHSSV010000005.1"/>
</dbReference>
<dbReference type="Pfam" id="PF00196">
    <property type="entry name" value="GerE"/>
    <property type="match status" value="1"/>
</dbReference>
<dbReference type="Proteomes" id="UP001597042">
    <property type="component" value="Unassembled WGS sequence"/>
</dbReference>
<dbReference type="CDD" id="cd06170">
    <property type="entry name" value="LuxR_C_like"/>
    <property type="match status" value="1"/>
</dbReference>
<dbReference type="InterPro" id="IPR000792">
    <property type="entry name" value="Tscrpt_reg_LuxR_C"/>
</dbReference>
<gene>
    <name evidence="2" type="ORF">ACFQZV_00740</name>
</gene>
<organism evidence="2 3">
    <name type="scientific">Microbacterium koreense</name>
    <dbReference type="NCBI Taxonomy" id="323761"/>
    <lineage>
        <taxon>Bacteria</taxon>
        <taxon>Bacillati</taxon>
        <taxon>Actinomycetota</taxon>
        <taxon>Actinomycetes</taxon>
        <taxon>Micrococcales</taxon>
        <taxon>Microbacteriaceae</taxon>
        <taxon>Microbacterium</taxon>
    </lineage>
</organism>
<name>A0ABW2ZMH6_9MICO</name>
<proteinExistence type="predicted"/>
<dbReference type="InterPro" id="IPR016032">
    <property type="entry name" value="Sig_transdc_resp-reg_C-effctor"/>
</dbReference>
<comment type="caution">
    <text evidence="2">The sequence shown here is derived from an EMBL/GenBank/DDBJ whole genome shotgun (WGS) entry which is preliminary data.</text>
</comment>
<dbReference type="InterPro" id="IPR036388">
    <property type="entry name" value="WH-like_DNA-bd_sf"/>
</dbReference>
<sequence>MGHVDVGVYVVLAGREAEQVSRWASQLNQEPSEACAALRAAVEVESVETLQGVVARHLWTLRDQCFEELTDAIQRVPGRELDDAPLLKLLHPMTPVIAASSAPFDTNTLASVDAPSAVARDTLVALQTIAAQWSGDMRASATHAEELRRRIYEESVPERAQRGSNLWFLHYCLASTLVLTGDTAAGARELATSRVVARKSGSTQGERSSLARLALVDVLRGSVREAGAALRAARELAPYEGAYTLEGAGTEAVAEVLIALERGEAVDLRQLDAVEPTAFTWPFFTLARARCALLGGQPAQAVEAVRATVAAHRVQDGTLAADILAAIYIDAFLGLGNERAAARAGLVVREPGPTAKTAHARLALARGDVDAAARLIEELSGEAWACPAREHEITCLLAWESAARGAVGAGVARRFAALADTPTARRILASTPAWVVQAVAQALPALARDDFEARITGLVFAEIGRSTVHLTASEQRVFDALSQHERVADLASALFLSPNTIKTHLSSLYRKLGVSSRREAIAARRTLVREEIGADLAEPRRAG</sequence>
<evidence type="ECO:0000259" key="1">
    <source>
        <dbReference type="PROSITE" id="PS50043"/>
    </source>
</evidence>
<dbReference type="SMART" id="SM00421">
    <property type="entry name" value="HTH_LUXR"/>
    <property type="match status" value="1"/>
</dbReference>
<keyword evidence="3" id="KW-1185">Reference proteome</keyword>
<evidence type="ECO:0000313" key="2">
    <source>
        <dbReference type="EMBL" id="MFD0779822.1"/>
    </source>
</evidence>